<dbReference type="Gene3D" id="3.90.25.10">
    <property type="entry name" value="UDP-galactose 4-epimerase, domain 1"/>
    <property type="match status" value="1"/>
</dbReference>
<evidence type="ECO:0000256" key="2">
    <source>
        <dbReference type="ARBA" id="ARBA00023235"/>
    </source>
</evidence>
<dbReference type="SUPFAM" id="SSF51735">
    <property type="entry name" value="NAD(P)-binding Rossmann-fold domains"/>
    <property type="match status" value="1"/>
</dbReference>
<keyword evidence="1 4" id="KW-0521">NADP</keyword>
<comment type="pathway">
    <text evidence="4">Nucleotide-sugar biosynthesis; ADP-L-glycero-beta-D-manno-heptose biosynthesis; ADP-L-glycero-beta-D-manno-heptose from D-glycero-beta-D-manno-heptose 7-phosphate: step 4/4.</text>
</comment>
<proteinExistence type="inferred from homology"/>
<feature type="binding site" evidence="4">
    <location>
        <begin position="75"/>
        <end position="79"/>
    </location>
    <ligand>
        <name>NADP(+)</name>
        <dbReference type="ChEBI" id="CHEBI:58349"/>
    </ligand>
</feature>
<evidence type="ECO:0000313" key="6">
    <source>
        <dbReference type="EMBL" id="QSB44975.1"/>
    </source>
</evidence>
<comment type="function">
    <text evidence="4">Catalyzes the interconversion between ADP-D-glycero-beta-D-manno-heptose and ADP-L-glycero-beta-D-manno-heptose via an epimerization at carbon 6 of the heptose.</text>
</comment>
<comment type="cofactor">
    <cofactor evidence="4">
        <name>NADP(+)</name>
        <dbReference type="ChEBI" id="CHEBI:58349"/>
    </cofactor>
    <text evidence="4">Binds 1 NADP(+) per subunit.</text>
</comment>
<keyword evidence="2 4" id="KW-0413">Isomerase</keyword>
<feature type="active site" description="Proton acceptor" evidence="4">
    <location>
        <position position="139"/>
    </location>
</feature>
<evidence type="ECO:0000259" key="5">
    <source>
        <dbReference type="Pfam" id="PF01370"/>
    </source>
</evidence>
<organism evidence="6 7">
    <name type="scientific">Tsuneonella flava</name>
    <dbReference type="NCBI Taxonomy" id="2055955"/>
    <lineage>
        <taxon>Bacteria</taxon>
        <taxon>Pseudomonadati</taxon>
        <taxon>Pseudomonadota</taxon>
        <taxon>Alphaproteobacteria</taxon>
        <taxon>Sphingomonadales</taxon>
        <taxon>Erythrobacteraceae</taxon>
        <taxon>Tsuneonella</taxon>
    </lineage>
</organism>
<dbReference type="NCBIfam" id="TIGR02197">
    <property type="entry name" value="heptose_epim"/>
    <property type="match status" value="1"/>
</dbReference>
<comment type="catalytic activity">
    <reaction evidence="4">
        <text>ADP-D-glycero-beta-D-manno-heptose = ADP-L-glycero-beta-D-manno-heptose</text>
        <dbReference type="Rhea" id="RHEA:17577"/>
        <dbReference type="ChEBI" id="CHEBI:59967"/>
        <dbReference type="ChEBI" id="CHEBI:61506"/>
        <dbReference type="EC" id="5.1.3.20"/>
    </reaction>
</comment>
<protein>
    <recommendedName>
        <fullName evidence="4">ADP-L-glycero-D-manno-heptose-6-epimerase</fullName>
        <ecNumber evidence="4">5.1.3.20</ecNumber>
    </recommendedName>
    <alternativeName>
        <fullName evidence="4">ADP-L-glycero-beta-D-manno-heptose-6-epimerase</fullName>
        <shortName evidence="4">ADP-glyceromanno-heptose 6-epimerase</shortName>
        <shortName evidence="4">ADP-hep 6-epimerase</shortName>
        <shortName evidence="4">AGME</shortName>
    </alternativeName>
</protein>
<dbReference type="GO" id="GO:0008712">
    <property type="term" value="F:ADP-glyceromanno-heptose 6-epimerase activity"/>
    <property type="evidence" value="ECO:0007669"/>
    <property type="project" value="UniProtKB-EC"/>
</dbReference>
<dbReference type="InterPro" id="IPR036291">
    <property type="entry name" value="NAD(P)-bd_dom_sf"/>
</dbReference>
<feature type="binding site" evidence="4">
    <location>
        <position position="180"/>
    </location>
    <ligand>
        <name>substrate</name>
    </ligand>
</feature>
<feature type="binding site" evidence="4">
    <location>
        <position position="170"/>
    </location>
    <ligand>
        <name>NADP(+)</name>
        <dbReference type="ChEBI" id="CHEBI:58349"/>
    </ligand>
</feature>
<keyword evidence="3 4" id="KW-0119">Carbohydrate metabolism</keyword>
<evidence type="ECO:0000313" key="7">
    <source>
        <dbReference type="Proteomes" id="UP000663637"/>
    </source>
</evidence>
<dbReference type="Pfam" id="PF01370">
    <property type="entry name" value="Epimerase"/>
    <property type="match status" value="1"/>
</dbReference>
<dbReference type="Proteomes" id="UP000663637">
    <property type="component" value="Chromosome"/>
</dbReference>
<feature type="domain" description="NAD-dependent epimerase/dehydratase" evidence="5">
    <location>
        <begin position="3"/>
        <end position="242"/>
    </location>
</feature>
<sequence>MTVVVTGAAGFIGANIVKELNQRGCSDIVAVDDLSQPGKFANLADLRIADYFDKNDFLHRLAAGQLGRIEAVFHEGACSDTMEHDGQFMMANNYRWSKHLLDICLRDRIRLLYASSAAVYGASTEFAVDPANEHPLNVYGYSKLLFDNVVRRHLDADSPVQIAGFRYFNVYGPREACKGRMASVAWHHMQQLRDEAHVRLFGAYGGYAAGEQLRDFVSVRDIVRAKLWFFDNSHAAGIFNLGTGRAEPFNAVASAVINAERAASGQAPLTLAEQVAQGLIRYVDFPDALKGRYQCFTQADLSGLRAVGYDASFATVEEGVSAYARDASDAPVAEQTA</sequence>
<dbReference type="PANTHER" id="PTHR43103">
    <property type="entry name" value="NUCLEOSIDE-DIPHOSPHATE-SUGAR EPIMERASE"/>
    <property type="match status" value="1"/>
</dbReference>
<feature type="binding site" evidence="4">
    <location>
        <begin position="11"/>
        <end position="12"/>
    </location>
    <ligand>
        <name>NADP(+)</name>
        <dbReference type="ChEBI" id="CHEBI:58349"/>
    </ligand>
</feature>
<dbReference type="EMBL" id="CP061510">
    <property type="protein sequence ID" value="QSB44975.1"/>
    <property type="molecule type" value="Genomic_DNA"/>
</dbReference>
<feature type="binding site" evidence="4">
    <location>
        <position position="187"/>
    </location>
    <ligand>
        <name>substrate</name>
    </ligand>
</feature>
<dbReference type="PANTHER" id="PTHR43103:SF3">
    <property type="entry name" value="ADP-L-GLYCERO-D-MANNO-HEPTOSE-6-EPIMERASE"/>
    <property type="match status" value="1"/>
</dbReference>
<feature type="binding site" evidence="4">
    <location>
        <position position="178"/>
    </location>
    <ligand>
        <name>NADP(+)</name>
        <dbReference type="ChEBI" id="CHEBI:58349"/>
    </ligand>
</feature>
<feature type="binding site" evidence="4">
    <location>
        <position position="54"/>
    </location>
    <ligand>
        <name>NADP(+)</name>
        <dbReference type="ChEBI" id="CHEBI:58349"/>
    </ligand>
</feature>
<evidence type="ECO:0000256" key="3">
    <source>
        <dbReference type="ARBA" id="ARBA00023277"/>
    </source>
</evidence>
<feature type="binding site" evidence="4">
    <location>
        <position position="39"/>
    </location>
    <ligand>
        <name>NADP(+)</name>
        <dbReference type="ChEBI" id="CHEBI:58349"/>
    </ligand>
</feature>
<accession>A0ABX7K9P5</accession>
<gene>
    <name evidence="6" type="primary">rfaD</name>
    <name evidence="4" type="synonym">hldD</name>
    <name evidence="6" type="ORF">IDJ81_02045</name>
</gene>
<name>A0ABX7K9P5_9SPHN</name>
<reference evidence="6 7" key="1">
    <citation type="submission" date="2020-09" db="EMBL/GenBank/DDBJ databases">
        <title>Complete genome sequence of altererythrobacter flavus SS-21NJ, isolated from Dongying oil sludge in Shandong province.</title>
        <authorList>
            <person name="Sun S."/>
            <person name="Zhang Z."/>
        </authorList>
    </citation>
    <scope>NUCLEOTIDE SEQUENCE [LARGE SCALE GENOMIC DNA]</scope>
    <source>
        <strain evidence="6 7">SS-21NJ</strain>
    </source>
</reference>
<feature type="binding site" evidence="4">
    <location>
        <position position="169"/>
    </location>
    <ligand>
        <name>substrate</name>
    </ligand>
</feature>
<dbReference type="InterPro" id="IPR011912">
    <property type="entry name" value="Heptose_epim"/>
</dbReference>
<dbReference type="InterPro" id="IPR001509">
    <property type="entry name" value="Epimerase_deHydtase"/>
</dbReference>
<feature type="active site" description="Proton acceptor" evidence="4">
    <location>
        <position position="178"/>
    </location>
</feature>
<keyword evidence="7" id="KW-1185">Reference proteome</keyword>
<feature type="binding site" evidence="4">
    <location>
        <position position="214"/>
    </location>
    <ligand>
        <name>substrate</name>
    </ligand>
</feature>
<dbReference type="CDD" id="cd05248">
    <property type="entry name" value="ADP_GME_SDR_e"/>
    <property type="match status" value="1"/>
</dbReference>
<evidence type="ECO:0000256" key="4">
    <source>
        <dbReference type="HAMAP-Rule" id="MF_01601"/>
    </source>
</evidence>
<comment type="domain">
    <text evidence="4">Contains a large N-terminal NADP-binding domain, and a smaller C-terminal substrate-binding domain.</text>
</comment>
<feature type="binding site" evidence="4">
    <location>
        <begin position="201"/>
        <end position="204"/>
    </location>
    <ligand>
        <name>substrate</name>
    </ligand>
</feature>
<dbReference type="EC" id="5.1.3.20" evidence="4"/>
<feature type="binding site" evidence="4">
    <location>
        <position position="143"/>
    </location>
    <ligand>
        <name>NADP(+)</name>
        <dbReference type="ChEBI" id="CHEBI:58349"/>
    </ligand>
</feature>
<feature type="binding site" evidence="4">
    <location>
        <begin position="32"/>
        <end position="33"/>
    </location>
    <ligand>
        <name>NADP(+)</name>
        <dbReference type="ChEBI" id="CHEBI:58349"/>
    </ligand>
</feature>
<dbReference type="Gene3D" id="3.40.50.720">
    <property type="entry name" value="NAD(P)-binding Rossmann-like Domain"/>
    <property type="match status" value="1"/>
</dbReference>
<feature type="binding site" evidence="4">
    <location>
        <position position="92"/>
    </location>
    <ligand>
        <name>NADP(+)</name>
        <dbReference type="ChEBI" id="CHEBI:58349"/>
    </ligand>
</feature>
<feature type="binding site" evidence="4">
    <location>
        <position position="293"/>
    </location>
    <ligand>
        <name>substrate</name>
    </ligand>
</feature>
<comment type="subunit">
    <text evidence="4">Homopentamer.</text>
</comment>
<evidence type="ECO:0000256" key="1">
    <source>
        <dbReference type="ARBA" id="ARBA00022857"/>
    </source>
</evidence>
<dbReference type="HAMAP" id="MF_01601">
    <property type="entry name" value="Heptose_epimerase"/>
    <property type="match status" value="1"/>
</dbReference>
<comment type="similarity">
    <text evidence="4">Belongs to the NAD(P)-dependent epimerase/dehydratase family. HldD subfamily.</text>
</comment>
<dbReference type="RefSeq" id="WP_205443221.1">
    <property type="nucleotide sequence ID" value="NZ_CP061510.1"/>
</dbReference>